<dbReference type="AlphaFoldDB" id="A0ABD5SXP3"/>
<evidence type="ECO:0000313" key="3">
    <source>
        <dbReference type="Proteomes" id="UP001596383"/>
    </source>
</evidence>
<sequence length="107" mass="11823">MGAVTFDTLAFAKTADDAFENAVKDANHMHDHSGYTGTIAEKTTFTVIPESEHKGRQRRMVARELIEDGDKRIRHKRGPAGAINCSETNAATRHRKQHGLEGKHGDV</sequence>
<name>A0ABD5SXP3_9EURY</name>
<reference evidence="2 3" key="1">
    <citation type="journal article" date="2019" name="Int. J. Syst. Evol. Microbiol.">
        <title>The Global Catalogue of Microorganisms (GCM) 10K type strain sequencing project: providing services to taxonomists for standard genome sequencing and annotation.</title>
        <authorList>
            <consortium name="The Broad Institute Genomics Platform"/>
            <consortium name="The Broad Institute Genome Sequencing Center for Infectious Disease"/>
            <person name="Wu L."/>
            <person name="Ma J."/>
        </authorList>
    </citation>
    <scope>NUCLEOTIDE SEQUENCE [LARGE SCALE GENOMIC DNA]</scope>
    <source>
        <strain evidence="2 3">LMG 29247</strain>
    </source>
</reference>
<feature type="compositionally biased region" description="Basic and acidic residues" evidence="1">
    <location>
        <begin position="98"/>
        <end position="107"/>
    </location>
</feature>
<accession>A0ABD5SXP3</accession>
<dbReference type="EMBL" id="JBHSWV010000803">
    <property type="protein sequence ID" value="MFC6769704.1"/>
    <property type="molecule type" value="Genomic_DNA"/>
</dbReference>
<keyword evidence="3" id="KW-1185">Reference proteome</keyword>
<feature type="region of interest" description="Disordered" evidence="1">
    <location>
        <begin position="75"/>
        <end position="107"/>
    </location>
</feature>
<comment type="caution">
    <text evidence="2">The sequence shown here is derived from an EMBL/GenBank/DDBJ whole genome shotgun (WGS) entry which is preliminary data.</text>
</comment>
<organism evidence="2 3">
    <name type="scientific">Natrinema soli</name>
    <dbReference type="NCBI Taxonomy" id="1930624"/>
    <lineage>
        <taxon>Archaea</taxon>
        <taxon>Methanobacteriati</taxon>
        <taxon>Methanobacteriota</taxon>
        <taxon>Stenosarchaea group</taxon>
        <taxon>Halobacteria</taxon>
        <taxon>Halobacteriales</taxon>
        <taxon>Natrialbaceae</taxon>
        <taxon>Natrinema</taxon>
    </lineage>
</organism>
<dbReference type="RefSeq" id="WP_273742321.1">
    <property type="nucleotide sequence ID" value="NZ_JAQIVI010000803.1"/>
</dbReference>
<protein>
    <submittedName>
        <fullName evidence="2">Uncharacterized protein</fullName>
    </submittedName>
</protein>
<evidence type="ECO:0000313" key="2">
    <source>
        <dbReference type="EMBL" id="MFC6769704.1"/>
    </source>
</evidence>
<gene>
    <name evidence="2" type="ORF">ACFQE6_33090</name>
</gene>
<evidence type="ECO:0000256" key="1">
    <source>
        <dbReference type="SAM" id="MobiDB-lite"/>
    </source>
</evidence>
<dbReference type="Proteomes" id="UP001596383">
    <property type="component" value="Unassembled WGS sequence"/>
</dbReference>
<proteinExistence type="predicted"/>